<evidence type="ECO:0008006" key="5">
    <source>
        <dbReference type="Google" id="ProtNLM"/>
    </source>
</evidence>
<evidence type="ECO:0000256" key="2">
    <source>
        <dbReference type="SAM" id="SignalP"/>
    </source>
</evidence>
<evidence type="ECO:0000256" key="1">
    <source>
        <dbReference type="SAM" id="Phobius"/>
    </source>
</evidence>
<dbReference type="EMBL" id="ABCA03000048">
    <property type="protein sequence ID" value="EDS00430.1"/>
    <property type="molecule type" value="Genomic_DNA"/>
</dbReference>
<organism evidence="3 4">
    <name type="scientific">[Eubacterium] siraeum DSM 15702</name>
    <dbReference type="NCBI Taxonomy" id="428128"/>
    <lineage>
        <taxon>Bacteria</taxon>
        <taxon>Bacillati</taxon>
        <taxon>Bacillota</taxon>
        <taxon>Clostridia</taxon>
        <taxon>Eubacteriales</taxon>
        <taxon>Oscillospiraceae</taxon>
        <taxon>Oscillospiraceae incertae sedis</taxon>
    </lineage>
</organism>
<reference evidence="3" key="1">
    <citation type="submission" date="2007-10" db="EMBL/GenBank/DDBJ databases">
        <authorList>
            <person name="Fulton L."/>
            <person name="Clifton S."/>
            <person name="Fulton B."/>
            <person name="Xu J."/>
            <person name="Minx P."/>
            <person name="Pepin K.H."/>
            <person name="Johnson M."/>
            <person name="Thiruvilangam P."/>
            <person name="Bhonagiri V."/>
            <person name="Nash W.E."/>
            <person name="Mardis E.R."/>
            <person name="Wilson R.K."/>
        </authorList>
    </citation>
    <scope>NUCLEOTIDE SEQUENCE [LARGE SCALE GENOMIC DNA]</scope>
    <source>
        <strain evidence="3">DSM 15702</strain>
    </source>
</reference>
<keyword evidence="4" id="KW-1185">Reference proteome</keyword>
<evidence type="ECO:0000313" key="3">
    <source>
        <dbReference type="EMBL" id="EDS00430.1"/>
    </source>
</evidence>
<feature type="chain" id="PRO_5002750453" description="LPXTG-motif cell wall anchor domain protein" evidence="2">
    <location>
        <begin position="29"/>
        <end position="77"/>
    </location>
</feature>
<keyword evidence="1" id="KW-0812">Transmembrane</keyword>
<comment type="caution">
    <text evidence="3">The sequence shown here is derived from an EMBL/GenBank/DDBJ whole genome shotgun (WGS) entry which is preliminary data.</text>
</comment>
<name>B0MP39_9FIRM</name>
<keyword evidence="2" id="KW-0732">Signal</keyword>
<accession>B0MP39</accession>
<dbReference type="PROSITE" id="PS51257">
    <property type="entry name" value="PROKAR_LIPOPROTEIN"/>
    <property type="match status" value="1"/>
</dbReference>
<keyword evidence="1" id="KW-0472">Membrane</keyword>
<dbReference type="AlphaFoldDB" id="B0MP39"/>
<dbReference type="Proteomes" id="UP000005326">
    <property type="component" value="Unassembled WGS sequence"/>
</dbReference>
<reference evidence="3" key="2">
    <citation type="submission" date="2014-06" db="EMBL/GenBank/DDBJ databases">
        <title>Draft genome sequence of Eubacterium siraeum (DSM 15702).</title>
        <authorList>
            <person name="Sudarsanam P."/>
            <person name="Ley R."/>
            <person name="Guruge J."/>
            <person name="Turnbaugh P.J."/>
            <person name="Mahowald M."/>
            <person name="Liep D."/>
            <person name="Gordon J."/>
        </authorList>
    </citation>
    <scope>NUCLEOTIDE SEQUENCE</scope>
    <source>
        <strain evidence="3">DSM 15702</strain>
    </source>
</reference>
<sequence length="77" mass="7577">MEDKEMKKILATVASIAMVAACSTAAFAAGDIGKSETVTPGASSGNTNTGVVLTVVPVALAAGALTVSGIVLKKKNK</sequence>
<proteinExistence type="predicted"/>
<gene>
    <name evidence="3" type="ORF">EUBSIR_01598</name>
</gene>
<protein>
    <recommendedName>
        <fullName evidence="5">LPXTG-motif cell wall anchor domain protein</fullName>
    </recommendedName>
</protein>
<keyword evidence="1" id="KW-1133">Transmembrane helix</keyword>
<feature type="signal peptide" evidence="2">
    <location>
        <begin position="1"/>
        <end position="28"/>
    </location>
</feature>
<feature type="transmembrane region" description="Helical" evidence="1">
    <location>
        <begin position="52"/>
        <end position="72"/>
    </location>
</feature>
<evidence type="ECO:0000313" key="4">
    <source>
        <dbReference type="Proteomes" id="UP000005326"/>
    </source>
</evidence>